<organism evidence="3 4">
    <name type="scientific">Acetivibrio thermocellus (strain ATCC 27405 / DSM 1237 / JCM 9322 / NBRC 103400 / NCIMB 10682 / NRRL B-4536 / VPI 7372)</name>
    <name type="common">Clostridium thermocellum</name>
    <dbReference type="NCBI Taxonomy" id="203119"/>
    <lineage>
        <taxon>Bacteria</taxon>
        <taxon>Bacillati</taxon>
        <taxon>Bacillota</taxon>
        <taxon>Clostridia</taxon>
        <taxon>Eubacteriales</taxon>
        <taxon>Oscillospiraceae</taxon>
        <taxon>Acetivibrio</taxon>
    </lineage>
</organism>
<sequence length="412" mass="48666">MRDPLCSESYLLETIEFDKEEICERKKKIIVLKDDMEKGIQRYPKDNQSIIYATYRGMFMYNTEILIAKYSLGSHPDEMIEDYLNGIEYLENVGEEKVWYIDLLWMLSLGILLEVDKQDLKRLACVIEKQKKEDALMDFLLKACDIGWNHNTSEYERKNPYAKTAEIIQMALHDKDREKASKRLQQYIEKEWVKGHNDLDFKNAHKEPGYVGLWSFEAAALAKILGLDDSALKDNNHYPYDLAHYKNGMSFDLSWYGVPVEEEAKEEEAIVYGIPNKPELEQIIPAKFHSFVNEVIGDYNTLTDEEFWKKYNLREIWFDVKEYEEDNKAKNMLGTIIVFLLVEKEYILQLDYKEDLVDYIEDIDNYWGKEEVKLISFEVDNDQQYYAYVPKTAAIDSLYEVKLTEVEKIEEV</sequence>
<dbReference type="InterPro" id="IPR015024">
    <property type="entry name" value="PoNi_N"/>
</dbReference>
<reference evidence="3 4" key="2">
    <citation type="journal article" date="2013" name="Biotechnol. Biofuels">
        <title>Global transcriptome analysis of Clostridium thermocellum ATCC 27405 during growth on dilute acid pretreated Populus and switchgrass.</title>
        <authorList>
            <person name="Wilson C.M."/>
            <person name="Rodriguez M.Jr."/>
            <person name="Johnson C.M."/>
            <person name="Martin S.L."/>
            <person name="Chu T.M."/>
            <person name="Wolfinger R.D."/>
            <person name="Hauser L.J."/>
            <person name="Land M.L."/>
            <person name="Klingeman D.M."/>
            <person name="Syed M.H."/>
            <person name="Ragauskas A.J."/>
            <person name="Tschaplinski T.J."/>
            <person name="Mielenz J.R."/>
            <person name="Brown S.D."/>
        </authorList>
    </citation>
    <scope>NUCLEOTIDE SEQUENCE [LARGE SCALE GENOMIC DNA]</scope>
    <source>
        <strain evidence="4">ATCC 27405 / DSM 1237 / JCM 9322 / NBRC 103400 / NCIMB 10682 / NRRL B-4536 / VPI 7372</strain>
    </source>
</reference>
<evidence type="ECO:0000259" key="2">
    <source>
        <dbReference type="Pfam" id="PF08929"/>
    </source>
</evidence>
<evidence type="ECO:0008006" key="5">
    <source>
        <dbReference type="Google" id="ProtNLM"/>
    </source>
</evidence>
<keyword evidence="4" id="KW-1185">Reference proteome</keyword>
<name>A3DJA9_ACET2</name>
<dbReference type="STRING" id="203119.Cthe_2839"/>
<evidence type="ECO:0000259" key="1">
    <source>
        <dbReference type="Pfam" id="PF08928"/>
    </source>
</evidence>
<reference evidence="4" key="1">
    <citation type="submission" date="2007-02" db="EMBL/GenBank/DDBJ databases">
        <title>Complete sequence of Clostridium thermocellum ATCC 27405.</title>
        <authorList>
            <consortium name="US DOE Joint Genome Institute"/>
            <person name="Copeland A."/>
            <person name="Lucas S."/>
            <person name="Lapidus A."/>
            <person name="Barry K."/>
            <person name="Detter J.C."/>
            <person name="Glavina del Rio T."/>
            <person name="Hammon N."/>
            <person name="Israni S."/>
            <person name="Dalin E."/>
            <person name="Tice H."/>
            <person name="Pitluck S."/>
            <person name="Chertkov O."/>
            <person name="Brettin T."/>
            <person name="Bruce D."/>
            <person name="Han C."/>
            <person name="Tapia R."/>
            <person name="Gilna P."/>
            <person name="Schmutz J."/>
            <person name="Larimer F."/>
            <person name="Land M."/>
            <person name="Hauser L."/>
            <person name="Kyrpides N."/>
            <person name="Mikhailova N."/>
            <person name="Wu J.H.D."/>
            <person name="Newcomb M."/>
            <person name="Richardson P."/>
        </authorList>
    </citation>
    <scope>NUCLEOTIDE SEQUENCE [LARGE SCALE GENOMIC DNA]</scope>
    <source>
        <strain evidence="4">ATCC 27405 / DSM 1237 / JCM 9322 / NBRC 103400 / NCIMB 10682 / NRRL B-4536 / VPI 7372</strain>
    </source>
</reference>
<dbReference type="AlphaFoldDB" id="A3DJA9"/>
<dbReference type="Proteomes" id="UP000002145">
    <property type="component" value="Chromosome"/>
</dbReference>
<feature type="domain" description="PoNi N-terminal" evidence="1">
    <location>
        <begin position="2"/>
        <end position="125"/>
    </location>
</feature>
<gene>
    <name evidence="3" type="ordered locus">Cthe_2839</name>
</gene>
<dbReference type="Pfam" id="PF08928">
    <property type="entry name" value="PoNi_N"/>
    <property type="match status" value="1"/>
</dbReference>
<dbReference type="EMBL" id="CP000568">
    <property type="protein sequence ID" value="ABN54038.1"/>
    <property type="molecule type" value="Genomic_DNA"/>
</dbReference>
<dbReference type="InterPro" id="IPR028983">
    <property type="entry name" value="PA2201-like_C"/>
</dbReference>
<evidence type="ECO:0000313" key="4">
    <source>
        <dbReference type="Proteomes" id="UP000002145"/>
    </source>
</evidence>
<dbReference type="eggNOG" id="ENOG5032RP7">
    <property type="taxonomic scope" value="Bacteria"/>
</dbReference>
<dbReference type="Gene3D" id="1.10.3920.10">
    <property type="entry name" value="PA2201 C-terminal domain-like"/>
    <property type="match status" value="1"/>
</dbReference>
<dbReference type="KEGG" id="cth:Cthe_2839"/>
<accession>A3DJA9</accession>
<evidence type="ECO:0000313" key="3">
    <source>
        <dbReference type="EMBL" id="ABN54038.1"/>
    </source>
</evidence>
<dbReference type="SUPFAM" id="SSF140731">
    <property type="entry name" value="PA2201 C-terminal domain-like"/>
    <property type="match status" value="1"/>
</dbReference>
<dbReference type="RefSeq" id="WP_020457939.1">
    <property type="nucleotide sequence ID" value="NC_009012.1"/>
</dbReference>
<feature type="domain" description="PoNi C-terminal" evidence="2">
    <location>
        <begin position="133"/>
        <end position="242"/>
    </location>
</feature>
<protein>
    <recommendedName>
        <fullName evidence="5">DUF1911 domain-containing protein</fullName>
    </recommendedName>
</protein>
<proteinExistence type="predicted"/>
<dbReference type="Pfam" id="PF08929">
    <property type="entry name" value="PoNi_C"/>
    <property type="match status" value="1"/>
</dbReference>
<dbReference type="InterPro" id="IPR015025">
    <property type="entry name" value="PoNi_C"/>
</dbReference>
<dbReference type="GeneID" id="35804149"/>
<dbReference type="OrthoDB" id="2067926at2"/>
<dbReference type="HOGENOM" id="CLU_065489_0_0_9"/>